<dbReference type="PANTHER" id="PTHR10039">
    <property type="entry name" value="AMELOGENIN"/>
    <property type="match status" value="1"/>
</dbReference>
<dbReference type="Proteomes" id="UP000249497">
    <property type="component" value="Unassembled WGS sequence"/>
</dbReference>
<dbReference type="AlphaFoldDB" id="A0A8T8WX11"/>
<dbReference type="PANTHER" id="PTHR10039:SF5">
    <property type="entry name" value="NACHT DOMAIN-CONTAINING PROTEIN"/>
    <property type="match status" value="1"/>
</dbReference>
<dbReference type="OrthoDB" id="443402at2759"/>
<keyword evidence="1" id="KW-0677">Repeat</keyword>
<feature type="domain" description="Nephrocystin 3-like N-terminal" evidence="2">
    <location>
        <begin position="53"/>
        <end position="237"/>
    </location>
</feature>
<gene>
    <name evidence="3" type="ORF">BO86DRAFT_457391</name>
</gene>
<organism evidence="3 4">
    <name type="scientific">Aspergillus japonicus CBS 114.51</name>
    <dbReference type="NCBI Taxonomy" id="1448312"/>
    <lineage>
        <taxon>Eukaryota</taxon>
        <taxon>Fungi</taxon>
        <taxon>Dikarya</taxon>
        <taxon>Ascomycota</taxon>
        <taxon>Pezizomycotina</taxon>
        <taxon>Eurotiomycetes</taxon>
        <taxon>Eurotiomycetidae</taxon>
        <taxon>Eurotiales</taxon>
        <taxon>Aspergillaceae</taxon>
        <taxon>Aspergillus</taxon>
        <taxon>Aspergillus subgen. Circumdati</taxon>
    </lineage>
</organism>
<evidence type="ECO:0000259" key="2">
    <source>
        <dbReference type="Pfam" id="PF24883"/>
    </source>
</evidence>
<evidence type="ECO:0000313" key="3">
    <source>
        <dbReference type="EMBL" id="RAH80194.1"/>
    </source>
</evidence>
<accession>A0A8T8WX11</accession>
<name>A0A8T8WX11_ASPJA</name>
<dbReference type="RefSeq" id="XP_025526088.1">
    <property type="nucleotide sequence ID" value="XM_025677222.1"/>
</dbReference>
<dbReference type="InterPro" id="IPR027417">
    <property type="entry name" value="P-loop_NTPase"/>
</dbReference>
<proteinExistence type="predicted"/>
<dbReference type="GeneID" id="37180915"/>
<dbReference type="Pfam" id="PF24883">
    <property type="entry name" value="NPHP3_N"/>
    <property type="match status" value="1"/>
</dbReference>
<evidence type="ECO:0000313" key="4">
    <source>
        <dbReference type="Proteomes" id="UP000249497"/>
    </source>
</evidence>
<dbReference type="InterPro" id="IPR056884">
    <property type="entry name" value="NPHP3-like_N"/>
</dbReference>
<evidence type="ECO:0000256" key="1">
    <source>
        <dbReference type="ARBA" id="ARBA00022737"/>
    </source>
</evidence>
<dbReference type="Gene3D" id="3.40.50.300">
    <property type="entry name" value="P-loop containing nucleotide triphosphate hydrolases"/>
    <property type="match status" value="1"/>
</dbReference>
<keyword evidence="4" id="KW-1185">Reference proteome</keyword>
<reference evidence="3 4" key="1">
    <citation type="submission" date="2018-02" db="EMBL/GenBank/DDBJ databases">
        <title>The genomes of Aspergillus section Nigri reveals drivers in fungal speciation.</title>
        <authorList>
            <consortium name="DOE Joint Genome Institute"/>
            <person name="Vesth T.C."/>
            <person name="Nybo J."/>
            <person name="Theobald S."/>
            <person name="Brandl J."/>
            <person name="Frisvad J.C."/>
            <person name="Nielsen K.F."/>
            <person name="Lyhne E.K."/>
            <person name="Kogle M.E."/>
            <person name="Kuo A."/>
            <person name="Riley R."/>
            <person name="Clum A."/>
            <person name="Nolan M."/>
            <person name="Lipzen A."/>
            <person name="Salamov A."/>
            <person name="Henrissat B."/>
            <person name="Wiebenga A."/>
            <person name="De vries R.P."/>
            <person name="Grigoriev I.V."/>
            <person name="Mortensen U.H."/>
            <person name="Andersen M.R."/>
            <person name="Baker S.E."/>
        </authorList>
    </citation>
    <scope>NUCLEOTIDE SEQUENCE [LARGE SCALE GENOMIC DNA]</scope>
    <source>
        <strain evidence="3 4">CBS 114.51</strain>
    </source>
</reference>
<sequence length="337" mass="39215">MEILNMIAGLSPDINRRRDADDAAKSMDSFLGALAYQEMYHRYESLNPRYNHTLEWLVDKTSDLCKENQLRSGAGFSASRTKPGSGKSTLMKYLSESQHSRRHLKAWAGGKCLVIGRFFISDKQTDKANLSQWLYRGLLHSIVEDLPVPDAVRFISLLFPKQWKQKLENGKVSIDDEDVRTAFVDLRHKHALYDKHRFMIYIDGLDQYNDNWCDLRKDLATWADFKPQDVKIFVTSREHVIFDEPGPTEGFRLRDVNYTDIYQFVTSRLSGHRPYLNRVNELDRKTLQEKIARGSEGVFLWAHLVVQELNLECEKGCFSGLEGLEYWVNKLRREVEV</sequence>
<dbReference type="SUPFAM" id="SSF52540">
    <property type="entry name" value="P-loop containing nucleoside triphosphate hydrolases"/>
    <property type="match status" value="1"/>
</dbReference>
<protein>
    <recommendedName>
        <fullName evidence="2">Nephrocystin 3-like N-terminal domain-containing protein</fullName>
    </recommendedName>
</protein>
<dbReference type="EMBL" id="KZ824806">
    <property type="protein sequence ID" value="RAH80194.1"/>
    <property type="molecule type" value="Genomic_DNA"/>
</dbReference>